<feature type="transmembrane region" description="Helical" evidence="1">
    <location>
        <begin position="90"/>
        <end position="119"/>
    </location>
</feature>
<keyword evidence="1" id="KW-0472">Membrane</keyword>
<proteinExistence type="predicted"/>
<organism evidence="2">
    <name type="scientific">uncultured spirochete</name>
    <dbReference type="NCBI Taxonomy" id="156406"/>
    <lineage>
        <taxon>Bacteria</taxon>
        <taxon>Pseudomonadati</taxon>
        <taxon>Spirochaetota</taxon>
        <taxon>Spirochaetia</taxon>
        <taxon>Spirochaetales</taxon>
        <taxon>environmental samples</taxon>
    </lineage>
</organism>
<dbReference type="PANTHER" id="PTHR36007:SF2">
    <property type="entry name" value="TRANSPORT PROTEIN-RELATED"/>
    <property type="match status" value="1"/>
</dbReference>
<dbReference type="EMBL" id="FWDO01000005">
    <property type="protein sequence ID" value="SLM19435.1"/>
    <property type="molecule type" value="Genomic_DNA"/>
</dbReference>
<reference evidence="2" key="1">
    <citation type="submission" date="2017-02" db="EMBL/GenBank/DDBJ databases">
        <authorList>
            <person name="Regsiter A."/>
            <person name="William W."/>
        </authorList>
    </citation>
    <scope>NUCLEOTIDE SEQUENCE</scope>
    <source>
        <strain evidence="2">BdmA 4</strain>
    </source>
</reference>
<keyword evidence="1" id="KW-0812">Transmembrane</keyword>
<evidence type="ECO:0000313" key="2">
    <source>
        <dbReference type="EMBL" id="SLM19435.1"/>
    </source>
</evidence>
<dbReference type="Pfam" id="PF06695">
    <property type="entry name" value="Sm_multidrug_ex"/>
    <property type="match status" value="1"/>
</dbReference>
<evidence type="ECO:0000256" key="1">
    <source>
        <dbReference type="SAM" id="Phobius"/>
    </source>
</evidence>
<sequence>MKTPLLMTILFSILPISELRGAIPYAVYNGFSIPLAAAISIAANVCVPLIAFLFLESFHKLFYKIKPYKKFFDRFVENARKRVHGKVEKYGYWGLLIFVAVPLPVTGAWTGALGAWVLGLSYKKAFFAIAGGVVVAGIIVSVLVALWGVGTQTIFFKTMH</sequence>
<dbReference type="InterPro" id="IPR009577">
    <property type="entry name" value="Sm_multidrug_ex"/>
</dbReference>
<feature type="transmembrane region" description="Helical" evidence="1">
    <location>
        <begin position="31"/>
        <end position="55"/>
    </location>
</feature>
<keyword evidence="1" id="KW-1133">Transmembrane helix</keyword>
<dbReference type="PANTHER" id="PTHR36007">
    <property type="entry name" value="TRANSPORT PROTEIN-RELATED"/>
    <property type="match status" value="1"/>
</dbReference>
<accession>A0A3P3XT24</accession>
<protein>
    <submittedName>
        <fullName evidence="2">Putative membrane protein</fullName>
    </submittedName>
</protein>
<dbReference type="AlphaFoldDB" id="A0A3P3XT24"/>
<feature type="transmembrane region" description="Helical" evidence="1">
    <location>
        <begin position="125"/>
        <end position="149"/>
    </location>
</feature>
<name>A0A3P3XT24_9SPIR</name>
<gene>
    <name evidence="2" type="ORF">SPIRO4BDMA_50950</name>
</gene>